<dbReference type="PANTHER" id="PTHR43142">
    <property type="entry name" value="CARBOXYLIC ESTER HYDROLASE"/>
    <property type="match status" value="1"/>
</dbReference>
<dbReference type="SUPFAM" id="SSF53474">
    <property type="entry name" value="alpha/beta-Hydrolases"/>
    <property type="match status" value="1"/>
</dbReference>
<evidence type="ECO:0000256" key="3">
    <source>
        <dbReference type="ARBA" id="ARBA00022801"/>
    </source>
</evidence>
<dbReference type="EC" id="3.1.1.-" evidence="6"/>
<dbReference type="InterPro" id="IPR019819">
    <property type="entry name" value="Carboxylesterase_B_CS"/>
</dbReference>
<feature type="chain" id="PRO_5028503226" description="Carboxylic ester hydrolase" evidence="6">
    <location>
        <begin position="19"/>
        <end position="562"/>
    </location>
</feature>
<accession>A0A6P7FF70</accession>
<dbReference type="PROSITE" id="PS00941">
    <property type="entry name" value="CARBOXYLESTERASE_B_2"/>
    <property type="match status" value="1"/>
</dbReference>
<dbReference type="KEGG" id="dvv:114329493"/>
<protein>
    <recommendedName>
        <fullName evidence="6">Carboxylic ester hydrolase</fullName>
        <ecNumber evidence="6">3.1.1.-</ecNumber>
    </recommendedName>
</protein>
<name>A0A6P7FF70_DIAVI</name>
<evidence type="ECO:0000259" key="7">
    <source>
        <dbReference type="Pfam" id="PF00135"/>
    </source>
</evidence>
<dbReference type="GO" id="GO:0052689">
    <property type="term" value="F:carboxylic ester hydrolase activity"/>
    <property type="evidence" value="ECO:0007669"/>
    <property type="project" value="UniProtKB-KW"/>
</dbReference>
<keyword evidence="6" id="KW-0732">Signal</keyword>
<dbReference type="InterPro" id="IPR019826">
    <property type="entry name" value="Carboxylesterase_B_AS"/>
</dbReference>
<sequence>MICKTFICVILCLNFVRADDLIVQTLNGKVRGRMEYSLRKPGVPFYAFQQIPYGKAPVGHLRFKEPQPVNYWWGVLDATKNTKTCYQVQNFLGLEKLQTEDCLFLNVYTPKKPVHQKNLPVLVWIYGGGFITGSSNFDISGPHYLMENEVIVVSINYRLGAFGFLATDDLSSPGNYGLKDQRLALKWIQNNIEYFGGDPNKVTIMGTSAGAASVTYHFMNPRSKGLFWAGIAGSGSLLTPWAYQKDSKAIAYKLAKAINPSFNPYASTAELVAYLRSVPADVLNNASATAVSETVGNEQIVQGYFYAPVIEPKHRNAFITENMYTAVEQGKMNQVPLLMGIESEEGLARALDPNWTSVLPILDNDVKLLVNHNMRISCNKTLDEVGQKIREIVTNGLLQNNHSAAIRYFSDMSFNRPLIRHGELQSKFSDVYFYQFSYDGKLGLGGIKNYVEGADRVLHSEDTNYFLTSGNRSNLDTYDPEDILTSDRWRLLLTNFAKYRNPTPEESKILQNITWPKVQPNNFVYLNLNNSLSIVQDHPKSNTYFKWVELYEQYARKPYINF</sequence>
<comment type="similarity">
    <text evidence="1 6">Belongs to the type-B carboxylesterase/lipase family.</text>
</comment>
<dbReference type="InterPro" id="IPR029058">
    <property type="entry name" value="AB_hydrolase_fold"/>
</dbReference>
<feature type="signal peptide" evidence="6">
    <location>
        <begin position="1"/>
        <end position="18"/>
    </location>
</feature>
<organism evidence="8">
    <name type="scientific">Diabrotica virgifera virgifera</name>
    <name type="common">western corn rootworm</name>
    <dbReference type="NCBI Taxonomy" id="50390"/>
    <lineage>
        <taxon>Eukaryota</taxon>
        <taxon>Metazoa</taxon>
        <taxon>Ecdysozoa</taxon>
        <taxon>Arthropoda</taxon>
        <taxon>Hexapoda</taxon>
        <taxon>Insecta</taxon>
        <taxon>Pterygota</taxon>
        <taxon>Neoptera</taxon>
        <taxon>Endopterygota</taxon>
        <taxon>Coleoptera</taxon>
        <taxon>Polyphaga</taxon>
        <taxon>Cucujiformia</taxon>
        <taxon>Chrysomeloidea</taxon>
        <taxon>Chrysomelidae</taxon>
        <taxon>Galerucinae</taxon>
        <taxon>Diabroticina</taxon>
        <taxon>Diabroticites</taxon>
        <taxon>Diabrotica</taxon>
    </lineage>
</organism>
<keyword evidence="3 6" id="KW-0378">Hydrolase</keyword>
<evidence type="ECO:0000256" key="2">
    <source>
        <dbReference type="ARBA" id="ARBA00022487"/>
    </source>
</evidence>
<dbReference type="InParanoid" id="A0A6P7FF70"/>
<keyword evidence="2" id="KW-0719">Serine esterase</keyword>
<keyword evidence="4" id="KW-1015">Disulfide bond</keyword>
<dbReference type="Pfam" id="PF00135">
    <property type="entry name" value="COesterase"/>
    <property type="match status" value="1"/>
</dbReference>
<gene>
    <name evidence="8" type="primary">LOC114329493</name>
</gene>
<evidence type="ECO:0000256" key="4">
    <source>
        <dbReference type="ARBA" id="ARBA00023157"/>
    </source>
</evidence>
<proteinExistence type="inferred from homology"/>
<feature type="domain" description="Carboxylesterase type B" evidence="7">
    <location>
        <begin position="20"/>
        <end position="544"/>
    </location>
</feature>
<dbReference type="RefSeq" id="XP_028134421.1">
    <property type="nucleotide sequence ID" value="XM_028278620.1"/>
</dbReference>
<evidence type="ECO:0000256" key="5">
    <source>
        <dbReference type="ARBA" id="ARBA00023180"/>
    </source>
</evidence>
<evidence type="ECO:0000256" key="1">
    <source>
        <dbReference type="ARBA" id="ARBA00005964"/>
    </source>
</evidence>
<dbReference type="PROSITE" id="PS00122">
    <property type="entry name" value="CARBOXYLESTERASE_B_1"/>
    <property type="match status" value="1"/>
</dbReference>
<dbReference type="PANTHER" id="PTHR43142:SF1">
    <property type="entry name" value="CARBOXYLIC ESTER HYDROLASE"/>
    <property type="match status" value="1"/>
</dbReference>
<evidence type="ECO:0000256" key="6">
    <source>
        <dbReference type="RuleBase" id="RU361235"/>
    </source>
</evidence>
<dbReference type="Gene3D" id="3.40.50.1820">
    <property type="entry name" value="alpha/beta hydrolase"/>
    <property type="match status" value="1"/>
</dbReference>
<reference evidence="8" key="1">
    <citation type="submission" date="2025-08" db="UniProtKB">
        <authorList>
            <consortium name="RefSeq"/>
        </authorList>
    </citation>
    <scope>IDENTIFICATION</scope>
    <source>
        <tissue evidence="8">Whole insect</tissue>
    </source>
</reference>
<dbReference type="InterPro" id="IPR002018">
    <property type="entry name" value="CarbesteraseB"/>
</dbReference>
<keyword evidence="5" id="KW-0325">Glycoprotein</keyword>
<dbReference type="OrthoDB" id="6846267at2759"/>
<evidence type="ECO:0000313" key="8">
    <source>
        <dbReference type="RefSeq" id="XP_028134421.1"/>
    </source>
</evidence>
<dbReference type="AlphaFoldDB" id="A0A6P7FF70"/>